<dbReference type="SUPFAM" id="SSF57997">
    <property type="entry name" value="Tropomyosin"/>
    <property type="match status" value="1"/>
</dbReference>
<keyword evidence="1" id="KW-0175">Coiled coil</keyword>
<feature type="compositionally biased region" description="Polar residues" evidence="2">
    <location>
        <begin position="167"/>
        <end position="181"/>
    </location>
</feature>
<keyword evidence="3" id="KW-0812">Transmembrane</keyword>
<feature type="coiled-coil region" evidence="1">
    <location>
        <begin position="913"/>
        <end position="940"/>
    </location>
</feature>
<feature type="region of interest" description="Disordered" evidence="2">
    <location>
        <begin position="364"/>
        <end position="427"/>
    </location>
</feature>
<dbReference type="PANTHER" id="PTHR43939">
    <property type="entry name" value="COILED-COIL DOMAIN-CONTAINING PROTEIN 158"/>
    <property type="match status" value="1"/>
</dbReference>
<dbReference type="Gene3D" id="1.10.287.1490">
    <property type="match status" value="1"/>
</dbReference>
<evidence type="ECO:0000256" key="3">
    <source>
        <dbReference type="SAM" id="Phobius"/>
    </source>
</evidence>
<comment type="caution">
    <text evidence="4">The sequence shown here is derived from an EMBL/GenBank/DDBJ whole genome shotgun (WGS) entry which is preliminary data.</text>
</comment>
<feature type="region of interest" description="Disordered" evidence="2">
    <location>
        <begin position="157"/>
        <end position="208"/>
    </location>
</feature>
<sequence>MLVGPKSSVGLVPVSAHVAVPAHVAVLLGHLHDGNGFATHHLVCGWAAQLSPTTSMKNTIYQIIYGWDIELKRDSINLLVILRAKNPMKSKKVPTDISWKLKRSSIRKTSFCAAKAKGDLAIVDASYLVRLLNSKLDWMDKNKNRTDLLAAGRKKLQQFRQKKDNKGNTSKSSGKTANSGHDASANAANKAVAKPKEVAGGQRSGQDAEDHIPLSELHSIANSKEIDTISASEDLSTKDGIVGTTELAAGTVKFPLEDSGMAETSLNPSAGDGHDDVDLSIPHGGRYTSILPEDVEHNTSGTLDLVVPKEESTESSISLPIGFSSQPENKHGEEQVTDVGSVQEVGSSGGIQVDAGRVMQLEGESRFSSNEFDKNAEGRMVSDSASVDVAEATQVDTQREPDNAQGRDGTHPLPDPEGISSVSSEVTGMQREDLLSHLSYKEKTKMVSMSGDYAEGTQVNFGDINAERSFEFNTNGAEKSVGQKKVDLSSGSDGSLISLSQLAEILQSLDDDEFRFLFMSRELSTKTLRSTNSMKVHEHVVYDAFERIKEPLYLTSFARDAFCLQISEHQQLVDEISISSASLNEVQGKNEVLADELAQCRSELQEVVSGREDLQKQLLFSISEVEELSAKVNELQNKLETTQGDLSSLTSELFDCRNLVAALQIENENLNESSNLMTKEKNKLQEENEHIVPENEKMTRELSQCQTSLELLQSENINLTENLRSLREERRKLEEDKEFVVHENDKLVSDLSNCKRMVEALQAENQNLNDVLLSEPEKRKVLEEERVILLHENEKLSKELMDSKDLVAALQAEISQLNGILTSKTEDRKKLEEKEEIEFSENENQPHESAKIETSISSLQAECSKVVCDNSLPLTGSGESEILISEKATSECHADRPSLEGLKLDTYDDSFGFMVLKRHLEDAESVMQKLEKAIEGMHAHSTSLSRSSGKAVASGVSKLIQAFESKQNTDDDDTEEPPSSEDQTTGDPYIIAERVTQNLRALLKELILDAENANELCRGMKETKMLAAVAAKELRSDYESLREHSDRLEEANIELMVLYEATREHVCHAVTREGELVILCDALWKQELALKSENNELRVKMGDFQAKISELESQFDETCQNSDEMVASISNQVKTLQKEVADRESILEEEWRSNVARILQEVGELDATNNPFGSSTSLASVDNGLDVVSRVVISVNATTKLIVGLRDQLEALHKDHQALWDSYNNKHEKCNTLQEKNEMVTNALQRLYDDLCKLVGGASGYKDETKTVWLRHDSLDLLHSGVFDTLLEQLNTFLGERTQLQSAHNELNAELTNRGRVIEELEKRCFQTDSILKLVEDIEQSVGLEGMEISSNEPASRLVSLVHLLIKRYKEAAGSLSLSREETASWERQISDLRAQMEHLNFIIVQYENENLVFKQSLKSAEEDVVTLTFKLQEKAAELEQSDQRVSSLREKLSIAVTKGKGLISQRDSLKQSLAETSKELEKRSQELLTKEARLHELETKLNAYPEAGERMEALESELSYIRNSATALRESFLLKDSVLQRIEEILEDLELPEDFHSRDIIEKIDWLAKSVTGNSLPLPDWDPRSSVGGGSYSDAGFGDVDGLKEDTQQNPNSGDDLRKRFEELQIKFYGLAEQNEMLEQSLMERNNLVQRWEEILDRVDMPSQLRAMEPDDKIHWLESALSEARNQRYSLQQKIENLETSCESLTVDLEDTQRRISELDSALQQASREREILTRDLEILAHDYDEISNKAAGFEINNRNLNNELSLLQEKLEQKLGVEEDIRLVEAAISRLQGLVKDVLQDSGTDDVVSGQDGTKYFEALVMKLISAFQQASREREILSRDLEILNHNYDEFSKKAAGFEINNGNLNNELSLLQQKLEQKLRVEEDICLVEATISRLQGLVKDVLHDSGTDNVVFGQDGTEYFEAQVMKLIEGYKTLSSGKPINSDVADAHISETVEPSHIPRNADEQDVVILSQKLEDCMGELICLKQQKDEYVQNNQSLVRDLESLEIKKNELQELLNQEEQKSASLREKLNVAVRKGKSLVQQRDGMKQVIEELTAEVERLKSEINLNKNAIIEYEQRTKDLSANQERVQGLESENMFLNDRLAETERYLQEKESSLSMILDTLGDIDVGLPRNFGNPVEKLKEIGKNCHGLRIALDSSEQESRKSKRAAELLLAELNEVQERNDVLQEELAKATSELSELSKEKDLAEAVKHEALAHIRKLSAIHAEEKDRQLSEVTVLKSVMDQLREELVAIDNVLGDVLSKDLEVLQNTEASMKSFLGLGDVPDVSAPFPGSSHGGVISIKPENKVFMPEIGSLKERLYNHHHLLHKEAYRLSEVARTVHTEVSSQKQSLESMKRHAEQLESIEKERGSELFTMRRNFSLIYEACNSVILEIENLKTHLVGTHLVGNDSSSGALERKLKYPISVDGGSDLTGDARTFTEEGIRTMRDKLLLVVKDFISMQTDILEARQKEMKDTILNLQKELQEKDIERERICMELVNQIKEAEAKARNHLQDLQSVRAQLDDLHQQVDVKDVEFRELEHRMKELQDREATSEDLQHKFKSLTDVLAAKEQETESLMQALDEEEAQMEDLTNRIGDLERELQQKNEQLENLEVSRGKALKKLSVTVSKFDELHYLSESLLSEVEKLQSQLQERDGEISFLRQEVTRCTNDALAVTQMSKKRSSDEIHDFLMWLDTLISQVQVNDLASDSMKVDRVNEYKERLQKQIVGFVSELENLRVVTQNSDMLLQEARGKVEELTRKEQYLKDSLHEKESQLTMLQGAGDSGPVPSATSDIMEVEQATNKWTTPATVASQVRSLRKTNSDQVAVAIDIDPSSDRLEEDDDDKAHGFKSLTTSRLVPRFTRPVTNMIDGLWMSCDRALMRQPALRLGVIIYWAVLHALLATFVV</sequence>
<feature type="region of interest" description="Disordered" evidence="2">
    <location>
        <begin position="1579"/>
        <end position="1598"/>
    </location>
</feature>
<feature type="coiled-coil region" evidence="1">
    <location>
        <begin position="1682"/>
        <end position="1779"/>
    </location>
</feature>
<gene>
    <name evidence="4" type="ORF">Fot_13821</name>
</gene>
<protein>
    <submittedName>
        <fullName evidence="4">Prefoldin</fullName>
    </submittedName>
</protein>
<feature type="coiled-coil region" evidence="1">
    <location>
        <begin position="2469"/>
        <end position="2671"/>
    </location>
</feature>
<feature type="coiled-coil region" evidence="1">
    <location>
        <begin position="1993"/>
        <end position="2114"/>
    </location>
</feature>
<evidence type="ECO:0000313" key="4">
    <source>
        <dbReference type="EMBL" id="KAL2544588.1"/>
    </source>
</evidence>
<feature type="coiled-coil region" evidence="1">
    <location>
        <begin position="583"/>
        <end position="834"/>
    </location>
</feature>
<accession>A0ABD1W4K4</accession>
<reference evidence="5" key="1">
    <citation type="submission" date="2024-07" db="EMBL/GenBank/DDBJ databases">
        <title>Two chromosome-level genome assemblies of Korean endemic species Abeliophyllum distichum and Forsythia ovata (Oleaceae).</title>
        <authorList>
            <person name="Jang H."/>
        </authorList>
    </citation>
    <scope>NUCLEOTIDE SEQUENCE [LARGE SCALE GENOMIC DNA]</scope>
</reference>
<keyword evidence="5" id="KW-1185">Reference proteome</keyword>
<name>A0ABD1W4K4_9LAMI</name>
<evidence type="ECO:0000256" key="1">
    <source>
        <dbReference type="SAM" id="Coils"/>
    </source>
</evidence>
<keyword evidence="3" id="KW-1133">Transmembrane helix</keyword>
<dbReference type="EMBL" id="JBFOLJ010000004">
    <property type="protein sequence ID" value="KAL2544588.1"/>
    <property type="molecule type" value="Genomic_DNA"/>
</dbReference>
<evidence type="ECO:0000313" key="5">
    <source>
        <dbReference type="Proteomes" id="UP001604277"/>
    </source>
</evidence>
<feature type="compositionally biased region" description="Acidic residues" evidence="2">
    <location>
        <begin position="970"/>
        <end position="979"/>
    </location>
</feature>
<dbReference type="PANTHER" id="PTHR43939:SF50">
    <property type="entry name" value="NUCLEOPORIN"/>
    <property type="match status" value="1"/>
</dbReference>
<feature type="transmembrane region" description="Helical" evidence="3">
    <location>
        <begin position="2893"/>
        <end position="2913"/>
    </location>
</feature>
<feature type="compositionally biased region" description="Low complexity" evidence="2">
    <location>
        <begin position="183"/>
        <end position="192"/>
    </location>
</feature>
<feature type="coiled-coil region" evidence="1">
    <location>
        <begin position="996"/>
        <end position="1061"/>
    </location>
</feature>
<keyword evidence="3" id="KW-0472">Membrane</keyword>
<feature type="region of interest" description="Disordered" evidence="2">
    <location>
        <begin position="965"/>
        <end position="989"/>
    </location>
</feature>
<feature type="coiled-coil region" evidence="1">
    <location>
        <begin position="1830"/>
        <end position="1885"/>
    </location>
</feature>
<organism evidence="4 5">
    <name type="scientific">Forsythia ovata</name>
    <dbReference type="NCBI Taxonomy" id="205694"/>
    <lineage>
        <taxon>Eukaryota</taxon>
        <taxon>Viridiplantae</taxon>
        <taxon>Streptophyta</taxon>
        <taxon>Embryophyta</taxon>
        <taxon>Tracheophyta</taxon>
        <taxon>Spermatophyta</taxon>
        <taxon>Magnoliopsida</taxon>
        <taxon>eudicotyledons</taxon>
        <taxon>Gunneridae</taxon>
        <taxon>Pentapetalae</taxon>
        <taxon>asterids</taxon>
        <taxon>lamiids</taxon>
        <taxon>Lamiales</taxon>
        <taxon>Oleaceae</taxon>
        <taxon>Forsythieae</taxon>
        <taxon>Forsythia</taxon>
    </lineage>
</organism>
<evidence type="ECO:0000256" key="2">
    <source>
        <dbReference type="SAM" id="MobiDB-lite"/>
    </source>
</evidence>
<proteinExistence type="predicted"/>
<feature type="coiled-coil region" evidence="1">
    <location>
        <begin position="1390"/>
        <end position="1501"/>
    </location>
</feature>
<feature type="coiled-coil region" evidence="1">
    <location>
        <begin position="2168"/>
        <end position="2255"/>
    </location>
</feature>
<dbReference type="Proteomes" id="UP001604277">
    <property type="component" value="Unassembled WGS sequence"/>
</dbReference>